<evidence type="ECO:0000256" key="17">
    <source>
        <dbReference type="ARBA" id="ARBA00049075"/>
    </source>
</evidence>
<reference evidence="23" key="1">
    <citation type="submission" date="2021-01" db="EMBL/GenBank/DDBJ databases">
        <title>Adiantum capillus-veneris genome.</title>
        <authorList>
            <person name="Fang Y."/>
            <person name="Liao Q."/>
        </authorList>
    </citation>
    <scope>NUCLEOTIDE SEQUENCE</scope>
    <source>
        <strain evidence="23">H3</strain>
        <tissue evidence="23">Leaf</tissue>
    </source>
</reference>
<keyword evidence="11" id="KW-0804">Transcription</keyword>
<evidence type="ECO:0000256" key="10">
    <source>
        <dbReference type="ARBA" id="ARBA00023015"/>
    </source>
</evidence>
<keyword evidence="8" id="KW-0808">Transferase</keyword>
<proteinExistence type="inferred from homology"/>
<evidence type="ECO:0000256" key="1">
    <source>
        <dbReference type="ARBA" id="ARBA00004408"/>
    </source>
</evidence>
<evidence type="ECO:0000256" key="3">
    <source>
        <dbReference type="ARBA" id="ARBA00004604"/>
    </source>
</evidence>
<dbReference type="EMBL" id="JABFUD020000024">
    <property type="protein sequence ID" value="KAI5060420.1"/>
    <property type="molecule type" value="Genomic_DNA"/>
</dbReference>
<comment type="catalytic activity">
    <reaction evidence="17">
        <text>a 5'-end (N(7)-methyl 5'-triphosphoguanosine)-ribonucleoside in snRNA + S-adenosyl-L-methionine = a 5'-end (N(2),N(7)-dimethyl 5'-triphosphoguanosine)-ribonucleoside in snRNA + S-adenosyl-L-homocysteine + H(+)</text>
        <dbReference type="Rhea" id="RHEA:78471"/>
        <dbReference type="Rhea" id="RHEA-COMP:19085"/>
        <dbReference type="Rhea" id="RHEA-COMP:19087"/>
        <dbReference type="ChEBI" id="CHEBI:15378"/>
        <dbReference type="ChEBI" id="CHEBI:57856"/>
        <dbReference type="ChEBI" id="CHEBI:59789"/>
        <dbReference type="ChEBI" id="CHEBI:156461"/>
        <dbReference type="ChEBI" id="CHEBI:172880"/>
    </reaction>
    <physiologicalReaction direction="left-to-right" evidence="17">
        <dbReference type="Rhea" id="RHEA:78472"/>
    </physiologicalReaction>
</comment>
<sequence>MVSKTVMSAIKLVKASVVQKKMKKQKKKKEEKALLPGMIEALSENLLKYWVRRKSLFSRFDDGIRCDEQGLFSVTPEAIAKRQALLCGSGGIVIDAFTGVAGNAIQFALRQNQVIAIDINPRRIKCARHNAKVYGVAHLIDFIVGDFFGLAPSLQADIVFLSPPWGGPDYKKAGTYNIETMLQPKNGFSLFSVALSVAPSVVLFLPQTVDMEQLEQLAWLSSPPLAYKVEKNHVNGYLKAVTVYYGDVATQARDHA</sequence>
<keyword evidence="10" id="KW-0805">Transcription regulation</keyword>
<evidence type="ECO:0000256" key="16">
    <source>
        <dbReference type="ARBA" id="ARBA00048763"/>
    </source>
</evidence>
<evidence type="ECO:0000256" key="11">
    <source>
        <dbReference type="ARBA" id="ARBA00023163"/>
    </source>
</evidence>
<evidence type="ECO:0000256" key="21">
    <source>
        <dbReference type="ARBA" id="ARBA00079339"/>
    </source>
</evidence>
<dbReference type="Proteomes" id="UP000886520">
    <property type="component" value="Chromosome 24"/>
</dbReference>
<dbReference type="GO" id="GO:0005737">
    <property type="term" value="C:cytoplasm"/>
    <property type="evidence" value="ECO:0007669"/>
    <property type="project" value="UniProtKB-SubCell"/>
</dbReference>
<comment type="subunit">
    <text evidence="20">May form homooligomers. Interacts with CREBBP/CBP, EED/WAIT1, EP300/P300, NCOA6/PRIP, PPARBP/PBP and SMN.</text>
</comment>
<keyword evidence="9" id="KW-0949">S-adenosyl-L-methionine</keyword>
<evidence type="ECO:0000256" key="8">
    <source>
        <dbReference type="ARBA" id="ARBA00022679"/>
    </source>
</evidence>
<dbReference type="GO" id="GO:0071164">
    <property type="term" value="F:RNA cap trimethylguanosine synthase activity"/>
    <property type="evidence" value="ECO:0007669"/>
    <property type="project" value="TreeGrafter"/>
</dbReference>
<comment type="caution">
    <text evidence="23">The sequence shown here is derived from an EMBL/GenBank/DDBJ whole genome shotgun (WGS) entry which is preliminary data.</text>
</comment>
<comment type="catalytic activity">
    <reaction evidence="14">
        <text>a 5'-end (N(2),N(7)-dimethyl 5'-triphosphoguanosine)-ribonucleoside in snoRNA + S-adenosyl-L-methionine = a 5'-end (N(2),N(2),N(7)-trimethyl 5'-triphosphoguanosine)-ribonucleoside in snoRNA + S-adenosyl-L-homocysteine + H(+)</text>
        <dbReference type="Rhea" id="RHEA:78507"/>
        <dbReference type="Rhea" id="RHEA-COMP:19088"/>
        <dbReference type="Rhea" id="RHEA-COMP:19090"/>
        <dbReference type="ChEBI" id="CHEBI:15378"/>
        <dbReference type="ChEBI" id="CHEBI:57856"/>
        <dbReference type="ChEBI" id="CHEBI:59789"/>
        <dbReference type="ChEBI" id="CHEBI:167623"/>
        <dbReference type="ChEBI" id="CHEBI:172880"/>
    </reaction>
    <physiologicalReaction direction="left-to-right" evidence="14">
        <dbReference type="Rhea" id="RHEA:78508"/>
    </physiologicalReaction>
</comment>
<evidence type="ECO:0000256" key="9">
    <source>
        <dbReference type="ARBA" id="ARBA00022691"/>
    </source>
</evidence>
<evidence type="ECO:0000256" key="12">
    <source>
        <dbReference type="ARBA" id="ARBA00023242"/>
    </source>
</evidence>
<comment type="catalytic activity">
    <reaction evidence="15">
        <text>a 5'-end (N(7)-methyl 5'-triphosphoguanosine)-ribonucleoside in snoRNA + S-adenosyl-L-methionine = a 5'-end (N(2),N(7)-dimethyl 5'-triphosphoguanosine)-ribonucleoside in snoRNA + S-adenosyl-L-homocysteine + H(+)</text>
        <dbReference type="Rhea" id="RHEA:78475"/>
        <dbReference type="Rhea" id="RHEA-COMP:19086"/>
        <dbReference type="Rhea" id="RHEA-COMP:19088"/>
        <dbReference type="ChEBI" id="CHEBI:15378"/>
        <dbReference type="ChEBI" id="CHEBI:57856"/>
        <dbReference type="ChEBI" id="CHEBI:59789"/>
        <dbReference type="ChEBI" id="CHEBI:156461"/>
        <dbReference type="ChEBI" id="CHEBI:172880"/>
    </reaction>
    <physiologicalReaction direction="left-to-right" evidence="15">
        <dbReference type="Rhea" id="RHEA:78476"/>
    </physiologicalReaction>
</comment>
<evidence type="ECO:0000313" key="23">
    <source>
        <dbReference type="EMBL" id="KAI5060420.1"/>
    </source>
</evidence>
<evidence type="ECO:0000256" key="15">
    <source>
        <dbReference type="ARBA" id="ARBA00048740"/>
    </source>
</evidence>
<dbReference type="InterPro" id="IPR029063">
    <property type="entry name" value="SAM-dependent_MTases_sf"/>
</dbReference>
<evidence type="ECO:0000256" key="18">
    <source>
        <dbReference type="ARBA" id="ARBA00049790"/>
    </source>
</evidence>
<keyword evidence="5" id="KW-0963">Cytoplasm</keyword>
<keyword evidence="24" id="KW-1185">Reference proteome</keyword>
<accession>A0A9D4U3K7</accession>
<gene>
    <name evidence="23" type="ORF">GOP47_0024840</name>
</gene>
<comment type="subcellular location">
    <subcellularLocation>
        <location evidence="2">Cytoplasm</location>
    </subcellularLocation>
    <subcellularLocation>
        <location evidence="1">Nucleus</location>
        <location evidence="1">Cajal body</location>
    </subcellularLocation>
    <subcellularLocation>
        <location evidence="3">Nucleus</location>
        <location evidence="3">Nucleolus</location>
    </subcellularLocation>
</comment>
<dbReference type="PANTHER" id="PTHR14741">
    <property type="entry name" value="S-ADENOSYLMETHIONINE-DEPENDENT METHYLTRANSFERASE RELATED"/>
    <property type="match status" value="1"/>
</dbReference>
<organism evidence="23 24">
    <name type="scientific">Adiantum capillus-veneris</name>
    <name type="common">Maidenhair fern</name>
    <dbReference type="NCBI Taxonomy" id="13818"/>
    <lineage>
        <taxon>Eukaryota</taxon>
        <taxon>Viridiplantae</taxon>
        <taxon>Streptophyta</taxon>
        <taxon>Embryophyta</taxon>
        <taxon>Tracheophyta</taxon>
        <taxon>Polypodiopsida</taxon>
        <taxon>Polypodiidae</taxon>
        <taxon>Polypodiales</taxon>
        <taxon>Pteridineae</taxon>
        <taxon>Pteridaceae</taxon>
        <taxon>Vittarioideae</taxon>
        <taxon>Adiantum</taxon>
    </lineage>
</organism>
<dbReference type="InterPro" id="IPR019012">
    <property type="entry name" value="RNA_cap_Gua-N2-MeTrfase"/>
</dbReference>
<dbReference type="GO" id="GO:0015030">
    <property type="term" value="C:Cajal body"/>
    <property type="evidence" value="ECO:0007669"/>
    <property type="project" value="UniProtKB-SubCell"/>
</dbReference>
<evidence type="ECO:0000256" key="7">
    <source>
        <dbReference type="ARBA" id="ARBA00022603"/>
    </source>
</evidence>
<protein>
    <recommendedName>
        <fullName evidence="4">Trimethylguanosine synthase</fullName>
    </recommendedName>
    <alternativeName>
        <fullName evidence="18">Cap-specific guanine-N(2) methyltransferase</fullName>
    </alternativeName>
    <alternativeName>
        <fullName evidence="21">Nuclear receptor coactivator 6-interacting protein</fullName>
    </alternativeName>
    <alternativeName>
        <fullName evidence="22">PRIP-interacting protein with methyltransferase motif</fullName>
    </alternativeName>
</protein>
<evidence type="ECO:0000313" key="24">
    <source>
        <dbReference type="Proteomes" id="UP000886520"/>
    </source>
</evidence>
<dbReference type="SUPFAM" id="SSF53335">
    <property type="entry name" value="S-adenosyl-L-methionine-dependent methyltransferases"/>
    <property type="match status" value="1"/>
</dbReference>
<evidence type="ECO:0000256" key="2">
    <source>
        <dbReference type="ARBA" id="ARBA00004496"/>
    </source>
</evidence>
<comment type="similarity">
    <text evidence="13">Belongs to the methyltransferase superfamily. Trimethylguanosine synthase family.</text>
</comment>
<evidence type="ECO:0000256" key="14">
    <source>
        <dbReference type="ARBA" id="ARBA00047418"/>
    </source>
</evidence>
<dbReference type="PANTHER" id="PTHR14741:SF32">
    <property type="entry name" value="TRIMETHYLGUANOSINE SYNTHASE"/>
    <property type="match status" value="1"/>
</dbReference>
<name>A0A9D4U3K7_ADICA</name>
<keyword evidence="7" id="KW-0489">Methyltransferase</keyword>
<evidence type="ECO:0000256" key="22">
    <source>
        <dbReference type="ARBA" id="ARBA00081504"/>
    </source>
</evidence>
<keyword evidence="12" id="KW-0539">Nucleus</keyword>
<dbReference type="Gene3D" id="3.40.50.150">
    <property type="entry name" value="Vaccinia Virus protein VP39"/>
    <property type="match status" value="1"/>
</dbReference>
<dbReference type="GO" id="GO:0005730">
    <property type="term" value="C:nucleolus"/>
    <property type="evidence" value="ECO:0007669"/>
    <property type="project" value="UniProtKB-SubCell"/>
</dbReference>
<dbReference type="Pfam" id="PF09445">
    <property type="entry name" value="Methyltransf_15"/>
    <property type="match status" value="1"/>
</dbReference>
<dbReference type="AlphaFoldDB" id="A0A9D4U3K7"/>
<evidence type="ECO:0000256" key="6">
    <source>
        <dbReference type="ARBA" id="ARBA00022553"/>
    </source>
</evidence>
<comment type="function">
    <text evidence="19">Catalyzes the 2 serial methylation steps for the conversion of the 7-monomethylguanosine (m(7)G) caps of snRNAs and snoRNAs to a 2,2,7-trimethylguanosine (m(2,2,7)G) cap structure. The enzyme is specific for guanine, and N7 methylation must precede N2 methylation. Hypermethylation of the m7G cap of U snRNAs leads to their concentration in nuclear foci, their colocalization with coilin and the formation of canonical Cajal bodies (CBs). Plays a role in transcriptional regulation.</text>
</comment>
<evidence type="ECO:0000256" key="19">
    <source>
        <dbReference type="ARBA" id="ARBA00057179"/>
    </source>
</evidence>
<dbReference type="OrthoDB" id="194443at2759"/>
<evidence type="ECO:0000256" key="4">
    <source>
        <dbReference type="ARBA" id="ARBA00018517"/>
    </source>
</evidence>
<dbReference type="FunFam" id="3.40.50.150:FF:000066">
    <property type="entry name" value="Trimethylguanosine synthase 1"/>
    <property type="match status" value="1"/>
</dbReference>
<dbReference type="CDD" id="cd02440">
    <property type="entry name" value="AdoMet_MTases"/>
    <property type="match status" value="1"/>
</dbReference>
<evidence type="ECO:0000256" key="20">
    <source>
        <dbReference type="ARBA" id="ARBA00064494"/>
    </source>
</evidence>
<evidence type="ECO:0000256" key="13">
    <source>
        <dbReference type="ARBA" id="ARBA00025783"/>
    </source>
</evidence>
<comment type="catalytic activity">
    <reaction evidence="16">
        <text>a 5'-end (N(2),N(7)-dimethyl 5'-triphosphoguanosine)-ribonucleoside in snRNA + S-adenosyl-L-methionine = a 5'-end (N(2),N(2),N(7)-trimethyl 5'-triphosphoguanosine)-ribonucleoside in snRNA + S-adenosyl-L-homocysteine + H(+)</text>
        <dbReference type="Rhea" id="RHEA:78479"/>
        <dbReference type="Rhea" id="RHEA-COMP:19087"/>
        <dbReference type="Rhea" id="RHEA-COMP:19089"/>
        <dbReference type="ChEBI" id="CHEBI:15378"/>
        <dbReference type="ChEBI" id="CHEBI:57856"/>
        <dbReference type="ChEBI" id="CHEBI:59789"/>
        <dbReference type="ChEBI" id="CHEBI:167623"/>
        <dbReference type="ChEBI" id="CHEBI:172880"/>
    </reaction>
    <physiologicalReaction direction="left-to-right" evidence="16">
        <dbReference type="Rhea" id="RHEA:78480"/>
    </physiologicalReaction>
</comment>
<keyword evidence="6" id="KW-0597">Phosphoprotein</keyword>
<evidence type="ECO:0000256" key="5">
    <source>
        <dbReference type="ARBA" id="ARBA00022490"/>
    </source>
</evidence>